<feature type="signal peptide" evidence="2">
    <location>
        <begin position="1"/>
        <end position="25"/>
    </location>
</feature>
<name>A0A7C4QWH9_9PLAN</name>
<gene>
    <name evidence="3" type="ORF">ENS64_12955</name>
</gene>
<reference evidence="3" key="1">
    <citation type="journal article" date="2020" name="mSystems">
        <title>Genome- and Community-Level Interaction Insights into Carbon Utilization and Element Cycling Functions of Hydrothermarchaeota in Hydrothermal Sediment.</title>
        <authorList>
            <person name="Zhou Z."/>
            <person name="Liu Y."/>
            <person name="Xu W."/>
            <person name="Pan J."/>
            <person name="Luo Z.H."/>
            <person name="Li M."/>
        </authorList>
    </citation>
    <scope>NUCLEOTIDE SEQUENCE [LARGE SCALE GENOMIC DNA]</scope>
    <source>
        <strain evidence="3">SpSt-508</strain>
    </source>
</reference>
<protein>
    <submittedName>
        <fullName evidence="3">Uncharacterized protein</fullName>
    </submittedName>
</protein>
<organism evidence="3">
    <name type="scientific">Schlesneria paludicola</name>
    <dbReference type="NCBI Taxonomy" id="360056"/>
    <lineage>
        <taxon>Bacteria</taxon>
        <taxon>Pseudomonadati</taxon>
        <taxon>Planctomycetota</taxon>
        <taxon>Planctomycetia</taxon>
        <taxon>Planctomycetales</taxon>
        <taxon>Planctomycetaceae</taxon>
        <taxon>Schlesneria</taxon>
    </lineage>
</organism>
<keyword evidence="2" id="KW-0732">Signal</keyword>
<proteinExistence type="predicted"/>
<evidence type="ECO:0000256" key="2">
    <source>
        <dbReference type="SAM" id="SignalP"/>
    </source>
</evidence>
<comment type="caution">
    <text evidence="3">The sequence shown here is derived from an EMBL/GenBank/DDBJ whole genome shotgun (WGS) entry which is preliminary data.</text>
</comment>
<feature type="compositionally biased region" description="Basic and acidic residues" evidence="1">
    <location>
        <begin position="244"/>
        <end position="256"/>
    </location>
</feature>
<evidence type="ECO:0000313" key="3">
    <source>
        <dbReference type="EMBL" id="HGT40150.1"/>
    </source>
</evidence>
<dbReference type="AlphaFoldDB" id="A0A7C4QWH9"/>
<accession>A0A7C4QWH9</accession>
<evidence type="ECO:0000256" key="1">
    <source>
        <dbReference type="SAM" id="MobiDB-lite"/>
    </source>
</evidence>
<feature type="chain" id="PRO_5028128938" evidence="2">
    <location>
        <begin position="26"/>
        <end position="263"/>
    </location>
</feature>
<dbReference type="EMBL" id="DSVQ01000016">
    <property type="protein sequence ID" value="HGT40150.1"/>
    <property type="molecule type" value="Genomic_DNA"/>
</dbReference>
<feature type="region of interest" description="Disordered" evidence="1">
    <location>
        <begin position="239"/>
        <end position="263"/>
    </location>
</feature>
<sequence length="263" mass="30284">MFRIPFRWVLLATAVIGPWPVAAQAPNYSELKVEALATGEELAAQPDLWVMEVYFKPMRQIIVRITDPQTGEQKPEYIWYIPYRAVNRRLTTRNVPAAAVNDLDPPVIPPLFIPEFTLITTDTDEPKIYRDEIIPEALAAINERERRTYKSSVSVVTEVPPAVDPGDPNEQFIYGVATWRGIDPDADRYTVYMTGFSNGMRKAQAPDGTEFLQTKTIQTKYWRPGDRFELKEREIRIDPGPLTVDEKTRPEDRDPGMPRWIYR</sequence>